<feature type="transmembrane region" description="Helical" evidence="6">
    <location>
        <begin position="41"/>
        <end position="58"/>
    </location>
</feature>
<comment type="subcellular location">
    <subcellularLocation>
        <location evidence="1">Membrane</location>
        <topology evidence="1">Multi-pass membrane protein</topology>
    </subcellularLocation>
</comment>
<dbReference type="AlphaFoldDB" id="D5C364"/>
<keyword evidence="9" id="KW-1185">Reference proteome</keyword>
<evidence type="ECO:0000313" key="7">
    <source>
        <dbReference type="EMBL" id="ADE14956.1"/>
    </source>
</evidence>
<keyword evidence="4 6" id="KW-1133">Transmembrane helix</keyword>
<dbReference type="EMBL" id="CP001798">
    <property type="protein sequence ID" value="ADE14956.1"/>
    <property type="molecule type" value="Genomic_DNA"/>
</dbReference>
<proteinExistence type="inferred from homology"/>
<organism evidence="7 9">
    <name type="scientific">Nitrosococcus halophilus (strain Nc4)</name>
    <dbReference type="NCBI Taxonomy" id="472759"/>
    <lineage>
        <taxon>Bacteria</taxon>
        <taxon>Pseudomonadati</taxon>
        <taxon>Pseudomonadota</taxon>
        <taxon>Gammaproteobacteria</taxon>
        <taxon>Chromatiales</taxon>
        <taxon>Chromatiaceae</taxon>
        <taxon>Nitrosococcus</taxon>
    </lineage>
</organism>
<evidence type="ECO:0000256" key="6">
    <source>
        <dbReference type="SAM" id="Phobius"/>
    </source>
</evidence>
<dbReference type="PANTHER" id="PTHR21716">
    <property type="entry name" value="TRANSMEMBRANE PROTEIN"/>
    <property type="match status" value="1"/>
</dbReference>
<keyword evidence="5 6" id="KW-0472">Membrane</keyword>
<evidence type="ECO:0000256" key="5">
    <source>
        <dbReference type="ARBA" id="ARBA00023136"/>
    </source>
</evidence>
<dbReference type="STRING" id="472759.Nhal_1835"/>
<dbReference type="eggNOG" id="COG0628">
    <property type="taxonomic scope" value="Bacteria"/>
</dbReference>
<evidence type="ECO:0000313" key="9">
    <source>
        <dbReference type="Proteomes" id="UP000001844"/>
    </source>
</evidence>
<comment type="similarity">
    <text evidence="2">Belongs to the autoinducer-2 exporter (AI-2E) (TC 2.A.86) family.</text>
</comment>
<dbReference type="HOGENOM" id="CLU_031275_1_0_6"/>
<feature type="transmembrane region" description="Helical" evidence="6">
    <location>
        <begin position="234"/>
        <end position="264"/>
    </location>
</feature>
<feature type="transmembrane region" description="Helical" evidence="6">
    <location>
        <begin position="12"/>
        <end position="35"/>
    </location>
</feature>
<feature type="transmembrane region" description="Helical" evidence="6">
    <location>
        <begin position="70"/>
        <end position="93"/>
    </location>
</feature>
<evidence type="ECO:0000313" key="8">
    <source>
        <dbReference type="EMBL" id="ADE14972.1"/>
    </source>
</evidence>
<name>D5C364_NITHN</name>
<dbReference type="OrthoDB" id="5761230at2"/>
<dbReference type="Pfam" id="PF01594">
    <property type="entry name" value="AI-2E_transport"/>
    <property type="match status" value="1"/>
</dbReference>
<dbReference type="PANTHER" id="PTHR21716:SF62">
    <property type="entry name" value="TRANSPORT PROTEIN YDBI-RELATED"/>
    <property type="match status" value="1"/>
</dbReference>
<dbReference type="KEGG" id="nhl:Nhal_1835"/>
<evidence type="ECO:0000256" key="1">
    <source>
        <dbReference type="ARBA" id="ARBA00004141"/>
    </source>
</evidence>
<gene>
    <name evidence="7" type="ordered locus">Nhal_1835</name>
    <name evidence="8" type="ordered locus">Nhal_1854</name>
</gene>
<dbReference type="KEGG" id="nhl:Nhal_1854"/>
<evidence type="ECO:0000256" key="4">
    <source>
        <dbReference type="ARBA" id="ARBA00022989"/>
    </source>
</evidence>
<reference evidence="9" key="2">
    <citation type="submission" date="2010-04" db="EMBL/GenBank/DDBJ databases">
        <title>Complete genome sequence of Nitrosococcus halophilus Nc4, a salt-adapted, aerobic obligate ammonia-oxidizing sulfur purple bacterium.</title>
        <authorList>
            <consortium name="US DOE Joint Genome Institute"/>
            <person name="Campbell M.A."/>
            <person name="Malfatti S.A."/>
            <person name="Chain P.S.G."/>
            <person name="Heidelberg J.F."/>
            <person name="Ward B.B."/>
            <person name="Klotz M.G."/>
        </authorList>
    </citation>
    <scope>NUCLEOTIDE SEQUENCE [LARGE SCALE GENOMIC DNA]</scope>
    <source>
        <strain evidence="9">Nc4</strain>
    </source>
</reference>
<sequence length="352" mass="39169">MSDKNHKGQHLRITVPQIFMVVGITAGVAVTLLFLWYAIPVLLLVFAGILLAILLHGLSDWIARRTFLSYGWSLTFVVLDLMTLFAVGLSLVAPDVADQAYHLSQQLPEALKRLEQYFAQYTWGQELLALIDKDLMPSREFMLTQASNIFSSTLNVLTSFIIILFIGLYGAAQPRLYVEGITQLVPIRRRQRVRTVLHQVGQTLLWWLFGRMISMTIVGMLTVPGLWLLGIPHILTLGLLAGLLTFIPYIGPVLSVVPAALLALLQSPIQVVNVLLLYLFLQSFEGYLLTPLVQKRTVAMPPVLTISVQVLFGTLLGFFGLMLATPLVAALMVLVRMLYVEDILGNSSKEKL</sequence>
<evidence type="ECO:0008006" key="10">
    <source>
        <dbReference type="Google" id="ProtNLM"/>
    </source>
</evidence>
<dbReference type="Proteomes" id="UP000001844">
    <property type="component" value="Chromosome"/>
</dbReference>
<keyword evidence="3 6" id="KW-0812">Transmembrane</keyword>
<evidence type="ECO:0000256" key="3">
    <source>
        <dbReference type="ARBA" id="ARBA00022692"/>
    </source>
</evidence>
<dbReference type="EMBL" id="CP001798">
    <property type="protein sequence ID" value="ADE14972.1"/>
    <property type="molecule type" value="Genomic_DNA"/>
</dbReference>
<feature type="transmembrane region" description="Helical" evidence="6">
    <location>
        <begin position="271"/>
        <end position="290"/>
    </location>
</feature>
<dbReference type="GO" id="GO:0016020">
    <property type="term" value="C:membrane"/>
    <property type="evidence" value="ECO:0007669"/>
    <property type="project" value="UniProtKB-SubCell"/>
</dbReference>
<evidence type="ECO:0000256" key="2">
    <source>
        <dbReference type="ARBA" id="ARBA00009773"/>
    </source>
</evidence>
<dbReference type="InterPro" id="IPR002549">
    <property type="entry name" value="AI-2E-like"/>
</dbReference>
<reference evidence="7" key="1">
    <citation type="submission" date="2009-10" db="EMBL/GenBank/DDBJ databases">
        <title>Complete genome sequence of Nitrosococcus halophilus Nc4, a salt-adapted, aerobic obligate ammonia-oxidizing sulfur purple bacterium.</title>
        <authorList>
            <consortium name="US DOE Joint Genome Institute"/>
            <person name="Campbell M.A."/>
            <person name="Malfatti S.A."/>
            <person name="Chain P.S.G."/>
            <person name="Heidelberg J.F."/>
            <person name="Ward N.L."/>
            <person name="Ward B.B."/>
            <person name="Klotz M.G."/>
        </authorList>
    </citation>
    <scope>NUCLEOTIDE SEQUENCE</scope>
    <source>
        <strain evidence="7">Nc 4</strain>
    </source>
</reference>
<dbReference type="GO" id="GO:0055085">
    <property type="term" value="P:transmembrane transport"/>
    <property type="evidence" value="ECO:0007669"/>
    <property type="project" value="TreeGrafter"/>
</dbReference>
<dbReference type="RefSeq" id="WP_013032841.1">
    <property type="nucleotide sequence ID" value="NC_013960.1"/>
</dbReference>
<feature type="transmembrane region" description="Helical" evidence="6">
    <location>
        <begin position="149"/>
        <end position="171"/>
    </location>
</feature>
<feature type="transmembrane region" description="Helical" evidence="6">
    <location>
        <begin position="310"/>
        <end position="339"/>
    </location>
</feature>
<accession>D5C364</accession>
<feature type="transmembrane region" description="Helical" evidence="6">
    <location>
        <begin position="204"/>
        <end position="228"/>
    </location>
</feature>
<protein>
    <recommendedName>
        <fullName evidence="10">Permease</fullName>
    </recommendedName>
</protein>